<evidence type="ECO:0000313" key="2">
    <source>
        <dbReference type="EMBL" id="AKQ33487.1"/>
    </source>
</evidence>
<dbReference type="Proteomes" id="UP000063965">
    <property type="component" value="Chromosome"/>
</dbReference>
<dbReference type="Gene3D" id="3.40.50.2000">
    <property type="entry name" value="Glycogen Phosphorylase B"/>
    <property type="match status" value="1"/>
</dbReference>
<keyword evidence="2" id="KW-0808">Transferase</keyword>
<keyword evidence="3" id="KW-1185">Reference proteome</keyword>
<name>A0ABM5UU87_9COXI</name>
<organism evidence="2 3">
    <name type="scientific">Candidatus Coxiella mudrowiae</name>
    <dbReference type="NCBI Taxonomy" id="2054173"/>
    <lineage>
        <taxon>Bacteria</taxon>
        <taxon>Pseudomonadati</taxon>
        <taxon>Pseudomonadota</taxon>
        <taxon>Gammaproteobacteria</taxon>
        <taxon>Legionellales</taxon>
        <taxon>Coxiellaceae</taxon>
        <taxon>Coxiella</taxon>
    </lineage>
</organism>
<reference evidence="2 3" key="1">
    <citation type="journal article" date="2015" name="Genome Biol. Evol.">
        <title>Distinctive Genome Reduction Rates Revealed by Genomic Analyses of Two Coxiella-Like Endosymbionts in Ticks.</title>
        <authorList>
            <person name="Gottlieb Y."/>
            <person name="Lalzar I."/>
            <person name="Klasson L."/>
        </authorList>
    </citation>
    <scope>NUCLEOTIDE SEQUENCE [LARGE SCALE GENOMIC DNA]</scope>
    <source>
        <strain evidence="2 3">CRt</strain>
    </source>
</reference>
<dbReference type="Pfam" id="PF13692">
    <property type="entry name" value="Glyco_trans_1_4"/>
    <property type="match status" value="1"/>
</dbReference>
<dbReference type="SUPFAM" id="SSF53756">
    <property type="entry name" value="UDP-Glycosyltransferase/glycogen phosphorylase"/>
    <property type="match status" value="1"/>
</dbReference>
<dbReference type="EMBL" id="CP011126">
    <property type="protein sequence ID" value="AKQ33487.1"/>
    <property type="molecule type" value="Genomic_DNA"/>
</dbReference>
<proteinExistence type="predicted"/>
<accession>A0ABM5UU87</accession>
<dbReference type="GO" id="GO:0016740">
    <property type="term" value="F:transferase activity"/>
    <property type="evidence" value="ECO:0007669"/>
    <property type="project" value="UniProtKB-KW"/>
</dbReference>
<evidence type="ECO:0000313" key="3">
    <source>
        <dbReference type="Proteomes" id="UP000063965"/>
    </source>
</evidence>
<evidence type="ECO:0000313" key="1">
    <source>
        <dbReference type="EMBL" id="AKQ33400.1"/>
    </source>
</evidence>
<dbReference type="EMBL" id="CP011126">
    <property type="protein sequence ID" value="AKQ33400.1"/>
    <property type="molecule type" value="Genomic_DNA"/>
</dbReference>
<protein>
    <submittedName>
        <fullName evidence="2">Glycosyl transferases group 1 domain protein</fullName>
    </submittedName>
</protein>
<gene>
    <name evidence="1" type="ORF">CleRT_04580</name>
    <name evidence="2" type="ORF">CleRT_06020</name>
</gene>
<sequence>MTINQALEALKSKIDSIIMFTWSNWHTEMRSNRYHYSKRLSTIAPVIFIQADLDKPAYKFEKTELSNVTLLHIYNEYGSIQNQLLTKALKEKNINWPLAWIYNCNFWEFIHSTYFPFVVYHATEAFYSYDGPITFQKETSLYNLDQLALKATDLLICVSQGIQESYHTNGNYTGSSIVINNGCDYQFYSLFARKNIPTQENIAFYQGNIFNKLDYNLLNQLVKRMKDWKFVFCGKVVFENDQGWKNLMAHENVKYLGLMQLEQLREIAYRSTVGIIPFVQKNFIKVSFPLKTYEYLASGLPVVSTPIDNLIKEDKEKVIHFASNVDDFEKAIRQASKERFDKDLLEKRLSTAKRTSYDKRFKLCVNAIVQGLKEIKINPKTIEDKKLNILIFYYPNLKGLENIKNYTKFIKHNVYFLSSQFIAQSIIQEPESLNFFDGLVIDFSAILSNHSLTIFMEYAKSLQNYRGFKILCLREQTSHFQPNLEELIRPHVNILSTKKNKSIRFIKKSPIGEINLGTYNNLTNYFLALSTMFNTNVPARRISKPETIYAHITDLYPRINKKFFRKKIYIPGIIKEISLLSYPIDKQNNGKIKILKLIIKRQILKMVQYQFVSKLLRVIKRIFPDRYNNLKKFIKTRFVLD</sequence>
<dbReference type="RefSeq" id="WP_048875054.1">
    <property type="nucleotide sequence ID" value="NZ_CP011126.1"/>
</dbReference>